<dbReference type="EMBL" id="CM047737">
    <property type="protein sequence ID" value="KAJ0048765.1"/>
    <property type="molecule type" value="Genomic_DNA"/>
</dbReference>
<dbReference type="Proteomes" id="UP001163603">
    <property type="component" value="Chromosome 2"/>
</dbReference>
<evidence type="ECO:0000313" key="2">
    <source>
        <dbReference type="Proteomes" id="UP001163603"/>
    </source>
</evidence>
<keyword evidence="2" id="KW-1185">Reference proteome</keyword>
<proteinExistence type="predicted"/>
<accession>A0ACC0ZB38</accession>
<sequence length="286" mass="32209">MSTGGGNRKMVALSLKRQKKVGVQVDARWWVNFTGKYGRGCYGGCNVEEGGSCMFFYLVLATSLAGWISGIPVLDFYASAATWFLLKHSCEDLNHEPRFVFSFPYFVAPIQYHFFLVQMSKLYVVYVRHEPGINNSWDECKSQVQGVSNVVHCSFYSSYDAITTFEAFVEEINWLEGKLILPCESYGKKQNLMVSNKRKTIGKHYYFCIGCGDMTYVKYLREKKCSSGLGMGSPSSSSTIILALAERCEALEAKVQTFTQQRDACGERAKMLVDALNDIKNLKLGE</sequence>
<comment type="caution">
    <text evidence="1">The sequence shown here is derived from an EMBL/GenBank/DDBJ whole genome shotgun (WGS) entry which is preliminary data.</text>
</comment>
<organism evidence="1 2">
    <name type="scientific">Pistacia integerrima</name>
    <dbReference type="NCBI Taxonomy" id="434235"/>
    <lineage>
        <taxon>Eukaryota</taxon>
        <taxon>Viridiplantae</taxon>
        <taxon>Streptophyta</taxon>
        <taxon>Embryophyta</taxon>
        <taxon>Tracheophyta</taxon>
        <taxon>Spermatophyta</taxon>
        <taxon>Magnoliopsida</taxon>
        <taxon>eudicotyledons</taxon>
        <taxon>Gunneridae</taxon>
        <taxon>Pentapetalae</taxon>
        <taxon>rosids</taxon>
        <taxon>malvids</taxon>
        <taxon>Sapindales</taxon>
        <taxon>Anacardiaceae</taxon>
        <taxon>Pistacia</taxon>
    </lineage>
</organism>
<gene>
    <name evidence="1" type="ORF">Pint_16536</name>
</gene>
<name>A0ACC0ZB38_9ROSI</name>
<reference evidence="2" key="1">
    <citation type="journal article" date="2023" name="G3 (Bethesda)">
        <title>Genome assembly and association tests identify interacting loci associated with vigor, precocity, and sex in interspecific pistachio rootstocks.</title>
        <authorList>
            <person name="Palmer W."/>
            <person name="Jacygrad E."/>
            <person name="Sagayaradj S."/>
            <person name="Cavanaugh K."/>
            <person name="Han R."/>
            <person name="Bertier L."/>
            <person name="Beede B."/>
            <person name="Kafkas S."/>
            <person name="Golino D."/>
            <person name="Preece J."/>
            <person name="Michelmore R."/>
        </authorList>
    </citation>
    <scope>NUCLEOTIDE SEQUENCE [LARGE SCALE GENOMIC DNA]</scope>
</reference>
<protein>
    <submittedName>
        <fullName evidence="1">Uncharacterized protein</fullName>
    </submittedName>
</protein>
<evidence type="ECO:0000313" key="1">
    <source>
        <dbReference type="EMBL" id="KAJ0048765.1"/>
    </source>
</evidence>